<evidence type="ECO:0000256" key="7">
    <source>
        <dbReference type="ARBA" id="ARBA00022971"/>
    </source>
</evidence>
<comment type="subcellular location">
    <subcellularLocation>
        <location evidence="2 11">Cell membrane</location>
        <topology evidence="2 11">Multi-pass membrane protein</topology>
    </subcellularLocation>
</comment>
<accession>A0AB34PX39</accession>
<comment type="similarity">
    <text evidence="3 11">Belongs to the PRM1 family.</text>
</comment>
<evidence type="ECO:0000256" key="8">
    <source>
        <dbReference type="ARBA" id="ARBA00022989"/>
    </source>
</evidence>
<keyword evidence="6 11" id="KW-0812">Transmembrane</keyword>
<keyword evidence="7 11" id="KW-0184">Conjugation</keyword>
<evidence type="ECO:0000256" key="10">
    <source>
        <dbReference type="ARBA" id="ARBA00023180"/>
    </source>
</evidence>
<evidence type="ECO:0000256" key="6">
    <source>
        <dbReference type="ARBA" id="ARBA00022692"/>
    </source>
</evidence>
<evidence type="ECO:0000313" key="13">
    <source>
        <dbReference type="Proteomes" id="UP000030161"/>
    </source>
</evidence>
<reference evidence="12 13" key="1">
    <citation type="submission" date="2013-12" db="EMBL/GenBank/DDBJ databases">
        <title>The Genome Sequence of Candida albicans P78048.</title>
        <authorList>
            <consortium name="The Broad Institute Genome Sequencing Platform"/>
            <consortium name="The Broad Institute Genome Sequencing Center for Infectious Disease"/>
            <person name="Cuomo C."/>
            <person name="Bennett R."/>
            <person name="Hirakawa M."/>
            <person name="Noverr M."/>
            <person name="Mitchell A."/>
            <person name="Young S.K."/>
            <person name="Zeng Q."/>
            <person name="Gargeya S."/>
            <person name="Fitzgerald M."/>
            <person name="Abouelleil A."/>
            <person name="Alvarado L."/>
            <person name="Berlin A.M."/>
            <person name="Chapman S.B."/>
            <person name="Dewar J."/>
            <person name="Goldberg J."/>
            <person name="Griggs A."/>
            <person name="Gujja S."/>
            <person name="Hansen M."/>
            <person name="Howarth C."/>
            <person name="Imamovic A."/>
            <person name="Larimer J."/>
            <person name="McCowan C."/>
            <person name="Murphy C."/>
            <person name="Pearson M."/>
            <person name="Priest M."/>
            <person name="Roberts A."/>
            <person name="Saif S."/>
            <person name="Shea T."/>
            <person name="Sykes S."/>
            <person name="Wortman J."/>
            <person name="Nusbaum C."/>
            <person name="Birren B."/>
        </authorList>
    </citation>
    <scope>NUCLEOTIDE SEQUENCE [LARGE SCALE GENOMIC DNA]</scope>
    <source>
        <strain evidence="12 13">P78048</strain>
    </source>
</reference>
<keyword evidence="10" id="KW-0325">Glycoprotein</keyword>
<evidence type="ECO:0000313" key="12">
    <source>
        <dbReference type="EMBL" id="KGR16423.1"/>
    </source>
</evidence>
<evidence type="ECO:0000256" key="9">
    <source>
        <dbReference type="ARBA" id="ARBA00023136"/>
    </source>
</evidence>
<keyword evidence="8 11" id="KW-1133">Transmembrane helix</keyword>
<feature type="transmembrane region" description="Helical" evidence="11">
    <location>
        <begin position="282"/>
        <end position="301"/>
    </location>
</feature>
<feature type="transmembrane region" description="Helical" evidence="11">
    <location>
        <begin position="542"/>
        <end position="565"/>
    </location>
</feature>
<comment type="caution">
    <text evidence="12">The sequence shown here is derived from an EMBL/GenBank/DDBJ whole genome shotgun (WGS) entry which is preliminary data.</text>
</comment>
<evidence type="ECO:0000256" key="4">
    <source>
        <dbReference type="ARBA" id="ARBA00017621"/>
    </source>
</evidence>
<feature type="transmembrane region" description="Helical" evidence="11">
    <location>
        <begin position="64"/>
        <end position="86"/>
    </location>
</feature>
<sequence>MFRNYLNLPEILTQVYLNKYAILLILILIKLILLETSILDNLNSVLLDNSICDNGEIQPVLNTVHYMIVDSLQTLEAAGIVSIILTLKVIKQLALFFIELFFGTYICLLNAALKGSTEVALDASEGVIRAVNATVVSATNDIESALKGLSSIINDLVTGFNAIKNMFTGSKSDPTQYQNKINITLGDLKSKIMIPSEVLTKLDNFKNSSLYGISQLGNGTQTIVSTPFELAIKKLNTMKSSYNFTTGAPSPINFREECLKDMSKLKDVQTDLAKLVEKISKWLFIGLVLAMVGSILYVSYIQWRHWRRMDKFISETGIDKEVQFRNQYNIYNNFLIYTIVKRMGIDLNERAIWMLSFMFSKISRNVFFFGIMGVVSVVAQYILLNSVQSFMNNHIKSFDITSNSTSMSASTIYLRDMNTYIDDTQDKLNQELFSGIKEISVSLNSTIVEFLDKLNETLSDIFGSTPLAGPINTVVYCTIGRKLEKVEKGLTWMNDNLNINIPSISRDIEDGLSHMTFLQPQSVLARANKIIDLYRKSILLELYISLGLLGVWLFQIFVGSATLTIRHWNSTRQGNNSYAISSPHELSEQEKQVYGYPLSHPLIDGKDLTTSSSFYPTTEEKSK</sequence>
<proteinExistence type="inferred from homology"/>
<keyword evidence="5 11" id="KW-1003">Cell membrane</keyword>
<comment type="caution">
    <text evidence="11">Lacks conserved residue(s) required for the propagation of feature annotation.</text>
</comment>
<dbReference type="AlphaFoldDB" id="A0AB34PX39"/>
<dbReference type="GO" id="GO:0005886">
    <property type="term" value="C:plasma membrane"/>
    <property type="evidence" value="ECO:0007669"/>
    <property type="project" value="UniProtKB-SubCell"/>
</dbReference>
<evidence type="ECO:0000256" key="1">
    <source>
        <dbReference type="ARBA" id="ARBA00002512"/>
    </source>
</evidence>
<name>A0AB34PX39_CANAX</name>
<protein>
    <recommendedName>
        <fullName evidence="4 11">Plasma membrane fusion protein PRM1</fullName>
    </recommendedName>
</protein>
<feature type="transmembrane region" description="Helical" evidence="11">
    <location>
        <begin position="93"/>
        <end position="113"/>
    </location>
</feature>
<feature type="transmembrane region" description="Helical" evidence="11">
    <location>
        <begin position="20"/>
        <end position="39"/>
    </location>
</feature>
<gene>
    <name evidence="12" type="ORF">MG3_01149</name>
</gene>
<keyword evidence="9 11" id="KW-0472">Membrane</keyword>
<dbReference type="InterPro" id="IPR026777">
    <property type="entry name" value="PRM1"/>
</dbReference>
<evidence type="ECO:0000256" key="2">
    <source>
        <dbReference type="ARBA" id="ARBA00004651"/>
    </source>
</evidence>
<organism evidence="12 13">
    <name type="scientific">Candida albicans P78048</name>
    <dbReference type="NCBI Taxonomy" id="1094989"/>
    <lineage>
        <taxon>Eukaryota</taxon>
        <taxon>Fungi</taxon>
        <taxon>Dikarya</taxon>
        <taxon>Ascomycota</taxon>
        <taxon>Saccharomycotina</taxon>
        <taxon>Pichiomycetes</taxon>
        <taxon>Debaryomycetaceae</taxon>
        <taxon>Candida/Lodderomyces clade</taxon>
        <taxon>Candida</taxon>
    </lineage>
</organism>
<dbReference type="PANTHER" id="PTHR31030">
    <property type="entry name" value="PLASMA MEMBRANE FUSION PROTEIN PRM1"/>
    <property type="match status" value="1"/>
</dbReference>
<comment type="function">
    <text evidence="1 11">Involved in cell fusion during mating by stabilizing the plasma membrane fusion event.</text>
</comment>
<evidence type="ECO:0000256" key="11">
    <source>
        <dbReference type="RuleBase" id="RU366035"/>
    </source>
</evidence>
<dbReference type="EMBL" id="AJIX01000009">
    <property type="protein sequence ID" value="KGR16423.1"/>
    <property type="molecule type" value="Genomic_DNA"/>
</dbReference>
<dbReference type="GO" id="GO:0043332">
    <property type="term" value="C:mating projection tip"/>
    <property type="evidence" value="ECO:0007669"/>
    <property type="project" value="UniProtKB-UniRule"/>
</dbReference>
<dbReference type="GO" id="GO:0032220">
    <property type="term" value="P:plasma membrane fusion involved in cytogamy"/>
    <property type="evidence" value="ECO:0007669"/>
    <property type="project" value="TreeGrafter"/>
</dbReference>
<feature type="transmembrane region" description="Helical" evidence="11">
    <location>
        <begin position="366"/>
        <end position="384"/>
    </location>
</feature>
<evidence type="ECO:0000256" key="5">
    <source>
        <dbReference type="ARBA" id="ARBA00022475"/>
    </source>
</evidence>
<evidence type="ECO:0000256" key="3">
    <source>
        <dbReference type="ARBA" id="ARBA00010780"/>
    </source>
</evidence>
<dbReference type="PANTHER" id="PTHR31030:SF1">
    <property type="entry name" value="PLASMA MEMBRANE FUSION PROTEIN PRM1"/>
    <property type="match status" value="1"/>
</dbReference>
<dbReference type="Proteomes" id="UP000030161">
    <property type="component" value="Unassembled WGS sequence"/>
</dbReference>